<protein>
    <submittedName>
        <fullName evidence="1">Unnamed protein product</fullName>
    </submittedName>
</protein>
<evidence type="ECO:0000313" key="2">
    <source>
        <dbReference type="Proteomes" id="UP001165101"/>
    </source>
</evidence>
<organism evidence="1 2">
    <name type="scientific">Candida boidinii</name>
    <name type="common">Yeast</name>
    <dbReference type="NCBI Taxonomy" id="5477"/>
    <lineage>
        <taxon>Eukaryota</taxon>
        <taxon>Fungi</taxon>
        <taxon>Dikarya</taxon>
        <taxon>Ascomycota</taxon>
        <taxon>Saccharomycotina</taxon>
        <taxon>Pichiomycetes</taxon>
        <taxon>Pichiales</taxon>
        <taxon>Pichiaceae</taxon>
        <taxon>Ogataea</taxon>
        <taxon>Ogataea/Candida clade</taxon>
    </lineage>
</organism>
<name>A0ACB5TNI6_CANBO</name>
<gene>
    <name evidence="1" type="ORF">Cboi01_000241800</name>
</gene>
<sequence>MAPPPPPIVIDAQAVSGITGSISIACWIIVFAPQIYQNFKRKSAEGLSLLFVVLWLLGDLFNVLGAVLQGVLPTMLILAIYYTLADIVLLWQCIVYGHGKPKHVDPIHLSPANPLNENEPLLETVVSHEAIDHHNHNHRKNNKNNNANNNNKYIIDDEELNQQPYSGSSSSTTNNNNNNSSNNNNNNINSSDIEPDMVAFQDIDGSNMTSSSENQMSDLFYNFLMVFLVILAGVSGWYLSNNKKSPNNGDDDNDPYTPPSDDDLIFNPLAQTFGWLCAVLYLGSRVPQILLNFERKSCDGISFMFFLFACLGNITYVVSVLSVSTGKNYLIVNASWLAGSFGTLILDFIIFIQFFLYKTEESDYESSFLDDDDDDEDDE</sequence>
<dbReference type="EMBL" id="BSXV01001090">
    <property type="protein sequence ID" value="GME91721.1"/>
    <property type="molecule type" value="Genomic_DNA"/>
</dbReference>
<comment type="caution">
    <text evidence="1">The sequence shown here is derived from an EMBL/GenBank/DDBJ whole genome shotgun (WGS) entry which is preliminary data.</text>
</comment>
<accession>A0ACB5TNI6</accession>
<evidence type="ECO:0000313" key="1">
    <source>
        <dbReference type="EMBL" id="GME91721.1"/>
    </source>
</evidence>
<dbReference type="Proteomes" id="UP001165101">
    <property type="component" value="Unassembled WGS sequence"/>
</dbReference>
<reference evidence="1" key="1">
    <citation type="submission" date="2023-04" db="EMBL/GenBank/DDBJ databases">
        <title>Candida boidinii NBRC 1967.</title>
        <authorList>
            <person name="Ichikawa N."/>
            <person name="Sato H."/>
            <person name="Tonouchi N."/>
        </authorList>
    </citation>
    <scope>NUCLEOTIDE SEQUENCE</scope>
    <source>
        <strain evidence="1">NBRC 1967</strain>
    </source>
</reference>
<proteinExistence type="predicted"/>
<keyword evidence="2" id="KW-1185">Reference proteome</keyword>